<name>A0A8S1TMA6_PAROT</name>
<dbReference type="Proteomes" id="UP000683925">
    <property type="component" value="Unassembled WGS sequence"/>
</dbReference>
<sequence length="50" mass="5921">MEIIKSTNQISQRWIAPILILSRVELKGINSILWRCNWMYINSDSRMGIK</sequence>
<keyword evidence="2" id="KW-1185">Reference proteome</keyword>
<reference evidence="1" key="1">
    <citation type="submission" date="2021-01" db="EMBL/GenBank/DDBJ databases">
        <authorList>
            <consortium name="Genoscope - CEA"/>
            <person name="William W."/>
        </authorList>
    </citation>
    <scope>NUCLEOTIDE SEQUENCE</scope>
</reference>
<evidence type="ECO:0000313" key="1">
    <source>
        <dbReference type="EMBL" id="CAD8152286.1"/>
    </source>
</evidence>
<evidence type="ECO:0000313" key="2">
    <source>
        <dbReference type="Proteomes" id="UP000683925"/>
    </source>
</evidence>
<organism evidence="1 2">
    <name type="scientific">Paramecium octaurelia</name>
    <dbReference type="NCBI Taxonomy" id="43137"/>
    <lineage>
        <taxon>Eukaryota</taxon>
        <taxon>Sar</taxon>
        <taxon>Alveolata</taxon>
        <taxon>Ciliophora</taxon>
        <taxon>Intramacronucleata</taxon>
        <taxon>Oligohymenophorea</taxon>
        <taxon>Peniculida</taxon>
        <taxon>Parameciidae</taxon>
        <taxon>Paramecium</taxon>
    </lineage>
</organism>
<gene>
    <name evidence="1" type="ORF">POCTA_138.1.T0260173</name>
</gene>
<dbReference type="AlphaFoldDB" id="A0A8S1TMA6"/>
<comment type="caution">
    <text evidence="1">The sequence shown here is derived from an EMBL/GenBank/DDBJ whole genome shotgun (WGS) entry which is preliminary data.</text>
</comment>
<protein>
    <submittedName>
        <fullName evidence="1">Uncharacterized protein</fullName>
    </submittedName>
</protein>
<dbReference type="EMBL" id="CAJJDP010000026">
    <property type="protein sequence ID" value="CAD8152286.1"/>
    <property type="molecule type" value="Genomic_DNA"/>
</dbReference>
<accession>A0A8S1TMA6</accession>
<proteinExistence type="predicted"/>